<dbReference type="SUPFAM" id="SSF51556">
    <property type="entry name" value="Metallo-dependent hydrolases"/>
    <property type="match status" value="1"/>
</dbReference>
<reference evidence="4 5" key="1">
    <citation type="submission" date="2019-12" db="EMBL/GenBank/DDBJ databases">
        <title>Genomic-based taxomic classification of the family Erythrobacteraceae.</title>
        <authorList>
            <person name="Xu L."/>
        </authorList>
    </citation>
    <scope>NUCLEOTIDE SEQUENCE [LARGE SCALE GENOMIC DNA]</scope>
    <source>
        <strain evidence="4 5">S36</strain>
    </source>
</reference>
<evidence type="ECO:0000259" key="3">
    <source>
        <dbReference type="Pfam" id="PF04909"/>
    </source>
</evidence>
<accession>A0A6I4TWT8</accession>
<dbReference type="Gene3D" id="3.20.20.140">
    <property type="entry name" value="Metal-dependent hydrolases"/>
    <property type="match status" value="1"/>
</dbReference>
<dbReference type="GO" id="GO:0016787">
    <property type="term" value="F:hydrolase activity"/>
    <property type="evidence" value="ECO:0007669"/>
    <property type="project" value="UniProtKB-KW"/>
</dbReference>
<comment type="caution">
    <text evidence="4">The sequence shown here is derived from an EMBL/GenBank/DDBJ whole genome shotgun (WGS) entry which is preliminary data.</text>
</comment>
<dbReference type="Pfam" id="PF04909">
    <property type="entry name" value="Amidohydro_2"/>
    <property type="match status" value="1"/>
</dbReference>
<dbReference type="Proteomes" id="UP000469430">
    <property type="component" value="Unassembled WGS sequence"/>
</dbReference>
<proteinExistence type="predicted"/>
<keyword evidence="5" id="KW-1185">Reference proteome</keyword>
<dbReference type="GO" id="GO:0019748">
    <property type="term" value="P:secondary metabolic process"/>
    <property type="evidence" value="ECO:0007669"/>
    <property type="project" value="TreeGrafter"/>
</dbReference>
<feature type="chain" id="PRO_5026320234" evidence="2">
    <location>
        <begin position="32"/>
        <end position="379"/>
    </location>
</feature>
<dbReference type="InterPro" id="IPR006311">
    <property type="entry name" value="TAT_signal"/>
</dbReference>
<gene>
    <name evidence="4" type="ORF">GRI97_16720</name>
</gene>
<dbReference type="PANTHER" id="PTHR21240">
    <property type="entry name" value="2-AMINO-3-CARBOXYLMUCONATE-6-SEMIALDEHYDE DECARBOXYLASE"/>
    <property type="match status" value="1"/>
</dbReference>
<dbReference type="PROSITE" id="PS51318">
    <property type="entry name" value="TAT"/>
    <property type="match status" value="1"/>
</dbReference>
<dbReference type="AlphaFoldDB" id="A0A6I4TWT8"/>
<organism evidence="4 5">
    <name type="scientific">Croceibacterium xixiisoli</name>
    <dbReference type="NCBI Taxonomy" id="1476466"/>
    <lineage>
        <taxon>Bacteria</taxon>
        <taxon>Pseudomonadati</taxon>
        <taxon>Pseudomonadota</taxon>
        <taxon>Alphaproteobacteria</taxon>
        <taxon>Sphingomonadales</taxon>
        <taxon>Erythrobacteraceae</taxon>
        <taxon>Croceibacterium</taxon>
    </lineage>
</organism>
<protein>
    <submittedName>
        <fullName evidence="4">Amidohydrolase family protein</fullName>
    </submittedName>
</protein>
<dbReference type="InterPro" id="IPR006680">
    <property type="entry name" value="Amidohydro-rel"/>
</dbReference>
<dbReference type="RefSeq" id="WP_161392363.1">
    <property type="nucleotide sequence ID" value="NZ_JBHSCP010000003.1"/>
</dbReference>
<dbReference type="InterPro" id="IPR032466">
    <property type="entry name" value="Metal_Hydrolase"/>
</dbReference>
<feature type="signal peptide" evidence="2">
    <location>
        <begin position="1"/>
        <end position="31"/>
    </location>
</feature>
<dbReference type="GO" id="GO:0016831">
    <property type="term" value="F:carboxy-lyase activity"/>
    <property type="evidence" value="ECO:0007669"/>
    <property type="project" value="InterPro"/>
</dbReference>
<evidence type="ECO:0000256" key="2">
    <source>
        <dbReference type="SAM" id="SignalP"/>
    </source>
</evidence>
<keyword evidence="4" id="KW-0378">Hydrolase</keyword>
<name>A0A6I4TWT8_9SPHN</name>
<keyword evidence="2" id="KW-0732">Signal</keyword>
<evidence type="ECO:0000256" key="1">
    <source>
        <dbReference type="ARBA" id="ARBA00023239"/>
    </source>
</evidence>
<dbReference type="PANTHER" id="PTHR21240:SF28">
    <property type="entry name" value="ISO-OROTATE DECARBOXYLASE (EUROFUNG)"/>
    <property type="match status" value="1"/>
</dbReference>
<evidence type="ECO:0000313" key="5">
    <source>
        <dbReference type="Proteomes" id="UP000469430"/>
    </source>
</evidence>
<feature type="domain" description="Amidohydrolase-related" evidence="3">
    <location>
        <begin position="121"/>
        <end position="373"/>
    </location>
</feature>
<sequence>MAKTRRNFLKLAGASATIASFGGFSTLSALAAPAPRVLVDWHSHYLSDAELNFLAARNTAPRLLRAADGTAQIDNVATASGAGLAFNGVARSNVETRLQQLDAHRIQRQLLSQTIPLGFDATLSIEDQRALYRAYNDELAHVVRSHPDRFLAVAALPSADPRWAAEELRRAHQDLGFIGGSLPLNAFISLKSARTLAPLFEQAQKLNSHFLIHRGPASSLLPDQPAVIIPEDTGFARWGLINGYHLTAGGITLGLTDFLDPYPDVSVEIVMLAGYLPHLLDTWIAAGRDNGIADPLARLRRLYLDTGPYSRNGEWVVQAVRKLGADRILFGTDYGVGGGEKGDIGPSITTLDVALTQEERRRVYVENSRDLLRAKGVSV</sequence>
<dbReference type="GO" id="GO:0005737">
    <property type="term" value="C:cytoplasm"/>
    <property type="evidence" value="ECO:0007669"/>
    <property type="project" value="TreeGrafter"/>
</dbReference>
<dbReference type="InterPro" id="IPR032465">
    <property type="entry name" value="ACMSD"/>
</dbReference>
<evidence type="ECO:0000313" key="4">
    <source>
        <dbReference type="EMBL" id="MXP00636.1"/>
    </source>
</evidence>
<keyword evidence="1" id="KW-0456">Lyase</keyword>
<dbReference type="OrthoDB" id="149172at2"/>
<dbReference type="EMBL" id="WTYJ01000004">
    <property type="protein sequence ID" value="MXP00636.1"/>
    <property type="molecule type" value="Genomic_DNA"/>
</dbReference>